<dbReference type="EMBL" id="KL363292">
    <property type="protein sequence ID" value="KFD48505.1"/>
    <property type="molecule type" value="Genomic_DNA"/>
</dbReference>
<accession>A0A085LU59</accession>
<evidence type="ECO:0000256" key="4">
    <source>
        <dbReference type="ARBA" id="ARBA00022801"/>
    </source>
</evidence>
<keyword evidence="6 7" id="KW-0482">Metalloprotease</keyword>
<evidence type="ECO:0000256" key="8">
    <source>
        <dbReference type="RuleBase" id="RU366077"/>
    </source>
</evidence>
<feature type="chain" id="PRO_5007379214" description="Leishmanolysin-like peptidase" evidence="8">
    <location>
        <begin position="27"/>
        <end position="582"/>
    </location>
</feature>
<evidence type="ECO:0000313" key="9">
    <source>
        <dbReference type="EMBL" id="KFD48505.1"/>
    </source>
</evidence>
<dbReference type="SUPFAM" id="SSF55486">
    <property type="entry name" value="Metalloproteases ('zincins'), catalytic domain"/>
    <property type="match status" value="1"/>
</dbReference>
<evidence type="ECO:0000256" key="6">
    <source>
        <dbReference type="ARBA" id="ARBA00023049"/>
    </source>
</evidence>
<dbReference type="Pfam" id="PF01457">
    <property type="entry name" value="Peptidase_M8"/>
    <property type="match status" value="1"/>
</dbReference>
<keyword evidence="2 8" id="KW-0645">Protease</keyword>
<keyword evidence="8" id="KW-0732">Signal</keyword>
<dbReference type="InterPro" id="IPR001577">
    <property type="entry name" value="Peptidase_M8"/>
</dbReference>
<evidence type="ECO:0000256" key="5">
    <source>
        <dbReference type="ARBA" id="ARBA00022833"/>
    </source>
</evidence>
<dbReference type="GO" id="GO:0004222">
    <property type="term" value="F:metalloendopeptidase activity"/>
    <property type="evidence" value="ECO:0007669"/>
    <property type="project" value="UniProtKB-UniRule"/>
</dbReference>
<dbReference type="Proteomes" id="UP000030758">
    <property type="component" value="Unassembled WGS sequence"/>
</dbReference>
<proteinExistence type="inferred from homology"/>
<gene>
    <name evidence="9" type="ORF">M513_10639</name>
    <name evidence="10" type="ORF">M514_10639</name>
</gene>
<keyword evidence="3 7" id="KW-0479">Metal-binding</keyword>
<evidence type="ECO:0000256" key="7">
    <source>
        <dbReference type="PIRSR" id="PIRSR601577-2"/>
    </source>
</evidence>
<evidence type="ECO:0000313" key="11">
    <source>
        <dbReference type="Proteomes" id="UP000030764"/>
    </source>
</evidence>
<dbReference type="GO" id="GO:0016020">
    <property type="term" value="C:membrane"/>
    <property type="evidence" value="ECO:0007669"/>
    <property type="project" value="InterPro"/>
</dbReference>
<organism evidence="9 11">
    <name type="scientific">Trichuris suis</name>
    <name type="common">pig whipworm</name>
    <dbReference type="NCBI Taxonomy" id="68888"/>
    <lineage>
        <taxon>Eukaryota</taxon>
        <taxon>Metazoa</taxon>
        <taxon>Ecdysozoa</taxon>
        <taxon>Nematoda</taxon>
        <taxon>Enoplea</taxon>
        <taxon>Dorylaimia</taxon>
        <taxon>Trichinellida</taxon>
        <taxon>Trichuridae</taxon>
        <taxon>Trichuris</taxon>
    </lineage>
</organism>
<protein>
    <recommendedName>
        <fullName evidence="8">Leishmanolysin-like peptidase</fullName>
        <ecNumber evidence="8">3.4.24.-</ecNumber>
    </recommendedName>
</protein>
<dbReference type="AlphaFoldDB" id="A0A085LU59"/>
<sequence>MRNCSRHRERLRKLIYLLQILVFSQSNSLKLEVKYTPDIDKAFVSPNATEAFKRIVEKFVEQVEETITAVDFEPDYPPEDELEELDDDWDRNAKYNICGIDSSFVRRKKPGTEFVMVITPPASHYADKPFMAMEVCERKAKNRSSAGRLHLGNRFTVRPLTEQETLVWLMHALLHGLVFNRETMRQRNNKKTKLKQKDDNTFVEAVKGIAEDHFECFHMDGAEIENRLVIPSWAAGECNSDAIHWKKLHFADDIMSYPPGPVITTLTAAIAVKLGYNISGAKPMKWAKGRKCDFISKGCESVLTDSDGSPGSSRPFCNWQDYVVTREKKYRCDSEYTQVVACDWRRYSKQAPKEIPLLFENATAKIALEDHTGIGLAGSEPVFYYCPVWKGIYDYKEKLLKTCANHLFQPDLESNFALEVYSTSSICVEQEKVETLQCDSSTIKKKTQGVFLGAGCYEYKCEYGHLHLRAYAPEYLRNKVSYVGQFKVCWAEGSRVMFSRMFGSEDKDDLQHDHRVTLICPSCKAICENNPRYENFTCSPDISNVNSRDYIGWFCGRGSHATWNTALCLFLLFINVLNSLMR</sequence>
<dbReference type="GO" id="GO:0046872">
    <property type="term" value="F:metal ion binding"/>
    <property type="evidence" value="ECO:0007669"/>
    <property type="project" value="UniProtKB-KW"/>
</dbReference>
<feature type="binding site" evidence="7">
    <location>
        <position position="244"/>
    </location>
    <ligand>
        <name>Zn(2+)</name>
        <dbReference type="ChEBI" id="CHEBI:29105"/>
        <note>catalytic</note>
    </ligand>
</feature>
<evidence type="ECO:0000313" key="10">
    <source>
        <dbReference type="EMBL" id="KFD69689.1"/>
    </source>
</evidence>
<dbReference type="EC" id="3.4.24.-" evidence="8"/>
<evidence type="ECO:0000256" key="1">
    <source>
        <dbReference type="ARBA" id="ARBA00005860"/>
    </source>
</evidence>
<name>A0A085LU59_9BILA</name>
<dbReference type="GO" id="GO:0006508">
    <property type="term" value="P:proteolysis"/>
    <property type="evidence" value="ECO:0007669"/>
    <property type="project" value="UniProtKB-KW"/>
</dbReference>
<dbReference type="GO" id="GO:0007155">
    <property type="term" value="P:cell adhesion"/>
    <property type="evidence" value="ECO:0007669"/>
    <property type="project" value="InterPro"/>
</dbReference>
<evidence type="ECO:0000256" key="3">
    <source>
        <dbReference type="ARBA" id="ARBA00022723"/>
    </source>
</evidence>
<dbReference type="EMBL" id="KL367493">
    <property type="protein sequence ID" value="KFD69689.1"/>
    <property type="molecule type" value="Genomic_DNA"/>
</dbReference>
<keyword evidence="5 7" id="KW-0862">Zinc</keyword>
<keyword evidence="4 8" id="KW-0378">Hydrolase</keyword>
<dbReference type="Proteomes" id="UP000030764">
    <property type="component" value="Unassembled WGS sequence"/>
</dbReference>
<feature type="signal peptide" evidence="8">
    <location>
        <begin position="1"/>
        <end position="26"/>
    </location>
</feature>
<comment type="cofactor">
    <cofactor evidence="7 8">
        <name>Zn(2+)</name>
        <dbReference type="ChEBI" id="CHEBI:29105"/>
    </cofactor>
    <text evidence="7 8">Binds 1 zinc ion per subunit.</text>
</comment>
<reference evidence="9 11" key="1">
    <citation type="journal article" date="2014" name="Nat. Genet.">
        <title>Genome and transcriptome of the porcine whipworm Trichuris suis.</title>
        <authorList>
            <person name="Jex A.R."/>
            <person name="Nejsum P."/>
            <person name="Schwarz E.M."/>
            <person name="Hu L."/>
            <person name="Young N.D."/>
            <person name="Hall R.S."/>
            <person name="Korhonen P.K."/>
            <person name="Liao S."/>
            <person name="Thamsborg S."/>
            <person name="Xia J."/>
            <person name="Xu P."/>
            <person name="Wang S."/>
            <person name="Scheerlinck J.P."/>
            <person name="Hofmann A."/>
            <person name="Sternberg P.W."/>
            <person name="Wang J."/>
            <person name="Gasser R.B."/>
        </authorList>
    </citation>
    <scope>NUCLEOTIDE SEQUENCE [LARGE SCALE GENOMIC DNA]</scope>
    <source>
        <strain evidence="10">DCEP-RM93F</strain>
        <strain evidence="9">DCEP-RM93M</strain>
    </source>
</reference>
<keyword evidence="11" id="KW-1185">Reference proteome</keyword>
<dbReference type="Gene3D" id="3.90.132.10">
    <property type="entry name" value="Leishmanolysin , domain 2"/>
    <property type="match status" value="1"/>
</dbReference>
<evidence type="ECO:0000256" key="2">
    <source>
        <dbReference type="ARBA" id="ARBA00022670"/>
    </source>
</evidence>
<comment type="similarity">
    <text evidence="1 8">Belongs to the peptidase M8 family.</text>
</comment>